<dbReference type="HOGENOM" id="CLU_2293323_0_0_1"/>
<name>A0A0C3ERP0_9AGAM</name>
<keyword evidence="2" id="KW-1185">Reference proteome</keyword>
<dbReference type="AlphaFoldDB" id="A0A0C3ERP0"/>
<accession>A0A0C3ERP0</accession>
<proteinExistence type="predicted"/>
<reference evidence="2" key="2">
    <citation type="submission" date="2015-01" db="EMBL/GenBank/DDBJ databases">
        <title>Evolutionary Origins and Diversification of the Mycorrhizal Mutualists.</title>
        <authorList>
            <consortium name="DOE Joint Genome Institute"/>
            <consortium name="Mycorrhizal Genomics Consortium"/>
            <person name="Kohler A."/>
            <person name="Kuo A."/>
            <person name="Nagy L.G."/>
            <person name="Floudas D."/>
            <person name="Copeland A."/>
            <person name="Barry K.W."/>
            <person name="Cichocki N."/>
            <person name="Veneault-Fourrey C."/>
            <person name="LaButti K."/>
            <person name="Lindquist E.A."/>
            <person name="Lipzen A."/>
            <person name="Lundell T."/>
            <person name="Morin E."/>
            <person name="Murat C."/>
            <person name="Riley R."/>
            <person name="Ohm R."/>
            <person name="Sun H."/>
            <person name="Tunlid A."/>
            <person name="Henrissat B."/>
            <person name="Grigoriev I.V."/>
            <person name="Hibbett D.S."/>
            <person name="Martin F."/>
        </authorList>
    </citation>
    <scope>NUCLEOTIDE SEQUENCE [LARGE SCALE GENOMIC DNA]</scope>
    <source>
        <strain evidence="2">Foug A</strain>
    </source>
</reference>
<protein>
    <submittedName>
        <fullName evidence="1">Uncharacterized protein</fullName>
    </submittedName>
</protein>
<dbReference type="EMBL" id="KN822004">
    <property type="protein sequence ID" value="KIM70491.1"/>
    <property type="molecule type" value="Genomic_DNA"/>
</dbReference>
<evidence type="ECO:0000313" key="2">
    <source>
        <dbReference type="Proteomes" id="UP000053989"/>
    </source>
</evidence>
<evidence type="ECO:0000313" key="1">
    <source>
        <dbReference type="EMBL" id="KIM70491.1"/>
    </source>
</evidence>
<organism evidence="1 2">
    <name type="scientific">Scleroderma citrinum Foug A</name>
    <dbReference type="NCBI Taxonomy" id="1036808"/>
    <lineage>
        <taxon>Eukaryota</taxon>
        <taxon>Fungi</taxon>
        <taxon>Dikarya</taxon>
        <taxon>Basidiomycota</taxon>
        <taxon>Agaricomycotina</taxon>
        <taxon>Agaricomycetes</taxon>
        <taxon>Agaricomycetidae</taxon>
        <taxon>Boletales</taxon>
        <taxon>Sclerodermatineae</taxon>
        <taxon>Sclerodermataceae</taxon>
        <taxon>Scleroderma</taxon>
    </lineage>
</organism>
<gene>
    <name evidence="1" type="ORF">SCLCIDRAFT_152247</name>
</gene>
<reference evidence="1 2" key="1">
    <citation type="submission" date="2014-04" db="EMBL/GenBank/DDBJ databases">
        <authorList>
            <consortium name="DOE Joint Genome Institute"/>
            <person name="Kuo A."/>
            <person name="Kohler A."/>
            <person name="Nagy L.G."/>
            <person name="Floudas D."/>
            <person name="Copeland A."/>
            <person name="Barry K.W."/>
            <person name="Cichocki N."/>
            <person name="Veneault-Fourrey C."/>
            <person name="LaButti K."/>
            <person name="Lindquist E.A."/>
            <person name="Lipzen A."/>
            <person name="Lundell T."/>
            <person name="Morin E."/>
            <person name="Murat C."/>
            <person name="Sun H."/>
            <person name="Tunlid A."/>
            <person name="Henrissat B."/>
            <person name="Grigoriev I.V."/>
            <person name="Hibbett D.S."/>
            <person name="Martin F."/>
            <person name="Nordberg H.P."/>
            <person name="Cantor M.N."/>
            <person name="Hua S.X."/>
        </authorList>
    </citation>
    <scope>NUCLEOTIDE SEQUENCE [LARGE SCALE GENOMIC DNA]</scope>
    <source>
        <strain evidence="1 2">Foug A</strain>
    </source>
</reference>
<dbReference type="InParanoid" id="A0A0C3ERP0"/>
<sequence>MEDIRSEAWQGSDIIFSTAYRQVHDITIISSHRPRSFSGRRTVFIQKIFTRLIRNVSSRLAASGWVARYHRRFDRSCIHGLFDNRSLKTPVSHTHRIFCGT</sequence>
<dbReference type="Proteomes" id="UP000053989">
    <property type="component" value="Unassembled WGS sequence"/>
</dbReference>